<dbReference type="InterPro" id="IPR013430">
    <property type="entry name" value="Toxin_antidote_HigA"/>
</dbReference>
<dbReference type="GO" id="GO:0003677">
    <property type="term" value="F:DNA binding"/>
    <property type="evidence" value="ECO:0007669"/>
    <property type="project" value="UniProtKB-KW"/>
</dbReference>
<dbReference type="NCBIfam" id="TIGR02607">
    <property type="entry name" value="antidote_HigA"/>
    <property type="match status" value="1"/>
</dbReference>
<proteinExistence type="predicted"/>
<dbReference type="PROSITE" id="PS50943">
    <property type="entry name" value="HTH_CROC1"/>
    <property type="match status" value="1"/>
</dbReference>
<dbReference type="InterPro" id="IPR001387">
    <property type="entry name" value="Cro/C1-type_HTH"/>
</dbReference>
<dbReference type="Proteomes" id="UP000646478">
    <property type="component" value="Unassembled WGS sequence"/>
</dbReference>
<protein>
    <submittedName>
        <fullName evidence="3">Transcriptional regulator</fullName>
    </submittedName>
</protein>
<comment type="caution">
    <text evidence="3">The sequence shown here is derived from an EMBL/GenBank/DDBJ whole genome shotgun (WGS) entry which is preliminary data.</text>
</comment>
<keyword evidence="1" id="KW-0238">DNA-binding</keyword>
<dbReference type="AlphaFoldDB" id="A0A916SQN1"/>
<dbReference type="RefSeq" id="WP_188826471.1">
    <property type="nucleotide sequence ID" value="NZ_BMHH01000041.1"/>
</dbReference>
<dbReference type="Gene3D" id="1.10.260.40">
    <property type="entry name" value="lambda repressor-like DNA-binding domains"/>
    <property type="match status" value="1"/>
</dbReference>
<reference evidence="3" key="2">
    <citation type="submission" date="2020-09" db="EMBL/GenBank/DDBJ databases">
        <authorList>
            <person name="Sun Q."/>
            <person name="Zhou Y."/>
        </authorList>
    </citation>
    <scope>NUCLEOTIDE SEQUENCE</scope>
    <source>
        <strain evidence="3">CGMCC 1.15082</strain>
    </source>
</reference>
<keyword evidence="4" id="KW-1185">Reference proteome</keyword>
<dbReference type="Pfam" id="PF01381">
    <property type="entry name" value="HTH_3"/>
    <property type="match status" value="1"/>
</dbReference>
<reference evidence="3" key="1">
    <citation type="journal article" date="2014" name="Int. J. Syst. Evol. Microbiol.">
        <title>Complete genome sequence of Corynebacterium casei LMG S-19264T (=DSM 44701T), isolated from a smear-ripened cheese.</title>
        <authorList>
            <consortium name="US DOE Joint Genome Institute (JGI-PGF)"/>
            <person name="Walter F."/>
            <person name="Albersmeier A."/>
            <person name="Kalinowski J."/>
            <person name="Ruckert C."/>
        </authorList>
    </citation>
    <scope>NUCLEOTIDE SEQUENCE</scope>
    <source>
        <strain evidence="3">CGMCC 1.15082</strain>
    </source>
</reference>
<feature type="domain" description="HTH cro/C1-type" evidence="2">
    <location>
        <begin position="27"/>
        <end position="74"/>
    </location>
</feature>
<dbReference type="PANTHER" id="PTHR36924:SF1">
    <property type="entry name" value="ANTITOXIN HIGA-1"/>
    <property type="match status" value="1"/>
</dbReference>
<dbReference type="PANTHER" id="PTHR36924">
    <property type="entry name" value="ANTITOXIN HIGA-1"/>
    <property type="match status" value="1"/>
</dbReference>
<name>A0A916SQN1_9HYPH</name>
<evidence type="ECO:0000259" key="2">
    <source>
        <dbReference type="PROSITE" id="PS50943"/>
    </source>
</evidence>
<dbReference type="CDD" id="cd00093">
    <property type="entry name" value="HTH_XRE"/>
    <property type="match status" value="1"/>
</dbReference>
<organism evidence="3 4">
    <name type="scientific">Brucella endophytica</name>
    <dbReference type="NCBI Taxonomy" id="1963359"/>
    <lineage>
        <taxon>Bacteria</taxon>
        <taxon>Pseudomonadati</taxon>
        <taxon>Pseudomonadota</taxon>
        <taxon>Alphaproteobacteria</taxon>
        <taxon>Hyphomicrobiales</taxon>
        <taxon>Brucellaceae</taxon>
        <taxon>Brucella/Ochrobactrum group</taxon>
        <taxon>Brucella</taxon>
    </lineage>
</organism>
<accession>A0A916SQN1</accession>
<sequence length="110" mass="11878">MAANLGIRLKNPAHPGGFIKHEIIEPLGLSVTGAAEVLGVTRATLSALLNERAHLSSEMALRIEKAFGVSMDTLMRMQNSYDIAQARKREGEINVAPFKGKPLDPQTAQV</sequence>
<evidence type="ECO:0000313" key="4">
    <source>
        <dbReference type="Proteomes" id="UP000646478"/>
    </source>
</evidence>
<evidence type="ECO:0000256" key="1">
    <source>
        <dbReference type="ARBA" id="ARBA00023125"/>
    </source>
</evidence>
<evidence type="ECO:0000313" key="3">
    <source>
        <dbReference type="EMBL" id="GGB12734.1"/>
    </source>
</evidence>
<dbReference type="SUPFAM" id="SSF47413">
    <property type="entry name" value="lambda repressor-like DNA-binding domains"/>
    <property type="match status" value="1"/>
</dbReference>
<dbReference type="EMBL" id="BMHH01000041">
    <property type="protein sequence ID" value="GGB12734.1"/>
    <property type="molecule type" value="Genomic_DNA"/>
</dbReference>
<dbReference type="SMART" id="SM00530">
    <property type="entry name" value="HTH_XRE"/>
    <property type="match status" value="1"/>
</dbReference>
<gene>
    <name evidence="3" type="ORF">GCM10011491_45650</name>
</gene>
<dbReference type="InterPro" id="IPR010982">
    <property type="entry name" value="Lambda_DNA-bd_dom_sf"/>
</dbReference>